<keyword evidence="2" id="KW-1185">Reference proteome</keyword>
<proteinExistence type="predicted"/>
<name>A0A497ZJU0_9RHOB</name>
<reference evidence="1 2" key="1">
    <citation type="submission" date="2018-10" db="EMBL/GenBank/DDBJ databases">
        <title>Genomic Encyclopedia of Archaeal and Bacterial Type Strains, Phase II (KMG-II): from individual species to whole genera.</title>
        <authorList>
            <person name="Goeker M."/>
        </authorList>
    </citation>
    <scope>NUCLEOTIDE SEQUENCE [LARGE SCALE GENOMIC DNA]</scope>
    <source>
        <strain evidence="1 2">DSM 29317</strain>
    </source>
</reference>
<dbReference type="InterPro" id="IPR024033">
    <property type="entry name" value="OXTCase_su_AllG_h-dom"/>
</dbReference>
<dbReference type="AlphaFoldDB" id="A0A497ZJU0"/>
<organism evidence="1 2">
    <name type="scientific">Ruegeria conchae</name>
    <dbReference type="NCBI Taxonomy" id="981384"/>
    <lineage>
        <taxon>Bacteria</taxon>
        <taxon>Pseudomonadati</taxon>
        <taxon>Pseudomonadota</taxon>
        <taxon>Alphaproteobacteria</taxon>
        <taxon>Rhodobacterales</taxon>
        <taxon>Roseobacteraceae</taxon>
        <taxon>Ruegeria</taxon>
    </lineage>
</organism>
<dbReference type="InterPro" id="IPR009499">
    <property type="entry name" value="AllG-like"/>
</dbReference>
<accession>A0A497ZJU0</accession>
<dbReference type="Gene3D" id="3.90.1710.10">
    <property type="entry name" value="Enterococcus faecalis V583 domain"/>
    <property type="match status" value="1"/>
</dbReference>
<dbReference type="Gene3D" id="3.90.1700.10">
    <property type="entry name" value="v583 domain like"/>
    <property type="match status" value="1"/>
</dbReference>
<sequence length="397" mass="41690">MTLHPSDQLAFDRAMVTQPVWNRLNTAADALDLPENVLLHAGPAFSRSTDITAPILNSACVAAVWEGLSRDFDQAEAMIMAGEIALRPAQDHDVVTPLAAVVSASMPLHSVYDTWRGQTRVFSPINGGARPSLRLGLRSDAVLEHIRWLNTRFLDVLQNGLAEGIALVPLAVTGLVGGDDCHGRTPVATEALVDELKDRTPGGINDENVLEFMASSPSLFLNLWMAATKLMMKLAEGVEGSSFVTAAGGNGRKVGIQISGLPGRWFTVPAAPPKGRFDTDLPEDRALGAIGDSAVVEAFGLGAMAIELSPEQKKVLGAYLPDNSSARVTGLSAGSHPYFRSLDIRLGSTARGAVAQGSGPAVGLGILDRLGQAGRLGGGIYDMPVDPFSAAVKALKA</sequence>
<dbReference type="Gene3D" id="1.10.10.660">
    <property type="entry name" value="conserved protein of unknown function from Enterococcus faecalis V583"/>
    <property type="match status" value="1"/>
</dbReference>
<dbReference type="EMBL" id="RCCT01000003">
    <property type="protein sequence ID" value="RLK07568.1"/>
    <property type="molecule type" value="Genomic_DNA"/>
</dbReference>
<dbReference type="Pfam" id="PF06545">
    <property type="entry name" value="AllG"/>
    <property type="match status" value="1"/>
</dbReference>
<protein>
    <submittedName>
        <fullName evidence="1">Uncharacterized protein DUF1116</fullName>
    </submittedName>
</protein>
<dbReference type="STRING" id="981384.GCA_000192475_02291"/>
<dbReference type="OrthoDB" id="6193532at2"/>
<dbReference type="Proteomes" id="UP000271700">
    <property type="component" value="Unassembled WGS sequence"/>
</dbReference>
<evidence type="ECO:0000313" key="1">
    <source>
        <dbReference type="EMBL" id="RLK07568.1"/>
    </source>
</evidence>
<comment type="caution">
    <text evidence="1">The sequence shown here is derived from an EMBL/GenBank/DDBJ whole genome shotgun (WGS) entry which is preliminary data.</text>
</comment>
<evidence type="ECO:0000313" key="2">
    <source>
        <dbReference type="Proteomes" id="UP000271700"/>
    </source>
</evidence>
<dbReference type="RefSeq" id="WP_010441556.1">
    <property type="nucleotide sequence ID" value="NZ_AEYW01000012.1"/>
</dbReference>
<gene>
    <name evidence="1" type="ORF">CLV75_2694</name>
</gene>